<name>A0A3L7ZLZ4_PARDI</name>
<evidence type="ECO:0000313" key="4">
    <source>
        <dbReference type="Proteomes" id="UP000310032"/>
    </source>
</evidence>
<dbReference type="EMBL" id="RAYI01000026">
    <property type="protein sequence ID" value="RLT72836.1"/>
    <property type="molecule type" value="Genomic_DNA"/>
</dbReference>
<protein>
    <submittedName>
        <fullName evidence="1">DUF4248 domain-containing protein</fullName>
    </submittedName>
</protein>
<dbReference type="AlphaFoldDB" id="A0A3L7ZLZ4"/>
<dbReference type="InterPro" id="IPR025342">
    <property type="entry name" value="DUF4248"/>
</dbReference>
<evidence type="ECO:0000313" key="2">
    <source>
        <dbReference type="EMBL" id="TGY57970.1"/>
    </source>
</evidence>
<dbReference type="EMBL" id="SRYM01000020">
    <property type="protein sequence ID" value="TGY57970.1"/>
    <property type="molecule type" value="Genomic_DNA"/>
</dbReference>
<proteinExistence type="predicted"/>
<sequence>MQTEDRRIDEWPVRPYSKRELAVAYAPDISPVSALNRLAEWMRYNDRLLRELANTGYRPRQRVFTSLQVELIFRYLGRP</sequence>
<gene>
    <name evidence="1" type="ORF">D7V78_13325</name>
    <name evidence="2" type="ORF">E5342_08845</name>
</gene>
<reference evidence="1 3" key="1">
    <citation type="submission" date="2018-09" db="EMBL/GenBank/DDBJ databases">
        <title>Murine metabolic-syndrome-specific gut microbial biobank.</title>
        <authorList>
            <person name="Liu C."/>
        </authorList>
    </citation>
    <scope>NUCLEOTIDE SEQUENCE [LARGE SCALE GENOMIC DNA]</scope>
    <source>
        <strain evidence="1 3">8-P5</strain>
    </source>
</reference>
<dbReference type="Proteomes" id="UP000310032">
    <property type="component" value="Unassembled WGS sequence"/>
</dbReference>
<dbReference type="Proteomes" id="UP000278164">
    <property type="component" value="Unassembled WGS sequence"/>
</dbReference>
<dbReference type="OrthoDB" id="1094633at2"/>
<organism evidence="1 3">
    <name type="scientific">Parabacteroides distasonis</name>
    <dbReference type="NCBI Taxonomy" id="823"/>
    <lineage>
        <taxon>Bacteria</taxon>
        <taxon>Pseudomonadati</taxon>
        <taxon>Bacteroidota</taxon>
        <taxon>Bacteroidia</taxon>
        <taxon>Bacteroidales</taxon>
        <taxon>Tannerellaceae</taxon>
        <taxon>Parabacteroides</taxon>
    </lineage>
</organism>
<reference evidence="2 4" key="2">
    <citation type="submission" date="2019-04" db="EMBL/GenBank/DDBJ databases">
        <title>Microbes associate with the intestines of laboratory mice.</title>
        <authorList>
            <person name="Navarre W."/>
            <person name="Wong E."/>
            <person name="Huang K."/>
            <person name="Tropini C."/>
            <person name="Ng K."/>
            <person name="Yu B."/>
        </authorList>
    </citation>
    <scope>NUCLEOTIDE SEQUENCE [LARGE SCALE GENOMIC DNA]</scope>
    <source>
        <strain evidence="2 4">NM39_I3</strain>
    </source>
</reference>
<accession>A0A3L7ZLZ4</accession>
<evidence type="ECO:0000313" key="3">
    <source>
        <dbReference type="Proteomes" id="UP000278164"/>
    </source>
</evidence>
<dbReference type="RefSeq" id="WP_121736616.1">
    <property type="nucleotide sequence ID" value="NZ_QXXG01000025.1"/>
</dbReference>
<comment type="caution">
    <text evidence="1">The sequence shown here is derived from an EMBL/GenBank/DDBJ whole genome shotgun (WGS) entry which is preliminary data.</text>
</comment>
<dbReference type="Pfam" id="PF14053">
    <property type="entry name" value="DUF4248"/>
    <property type="match status" value="1"/>
</dbReference>
<evidence type="ECO:0000313" key="1">
    <source>
        <dbReference type="EMBL" id="RLT72836.1"/>
    </source>
</evidence>